<dbReference type="GO" id="GO:0004062">
    <property type="term" value="F:aryl sulfotransferase activity"/>
    <property type="evidence" value="ECO:0007669"/>
    <property type="project" value="InterPro"/>
</dbReference>
<dbReference type="PANTHER" id="PTHR35340:SF5">
    <property type="entry name" value="ASST-DOMAIN-CONTAINING PROTEIN"/>
    <property type="match status" value="1"/>
</dbReference>
<evidence type="ECO:0000313" key="1">
    <source>
        <dbReference type="EMBL" id="SSW95146.1"/>
    </source>
</evidence>
<dbReference type="AlphaFoldDB" id="A0A3B0ML89"/>
<reference evidence="1" key="1">
    <citation type="submission" date="2018-04" db="EMBL/GenBank/DDBJ databases">
        <authorList>
            <person name="Go L.Y."/>
            <person name="Mitchell J.A."/>
        </authorList>
    </citation>
    <scope>NUCLEOTIDE SEQUENCE</scope>
    <source>
        <strain evidence="1">ARTV</strain>
    </source>
</reference>
<proteinExistence type="predicted"/>
<dbReference type="EMBL" id="UFQR01000003">
    <property type="protein sequence ID" value="SSW95146.1"/>
    <property type="molecule type" value="Genomic_DNA"/>
</dbReference>
<accession>A0A3B0ML89</accession>
<dbReference type="Pfam" id="PF05935">
    <property type="entry name" value="Arylsulfotrans"/>
    <property type="match status" value="1"/>
</dbReference>
<sequence length="176" mass="19526">MKDSSLVNLFHINTAIPLGKNKWYGSGDKRFAPDNILINSRNANLTVIICRKTGEIVWRLGPNFALVDYQGAVPRAIDQIIGAHNVHMIPYGLPGAGNLLIFDNHGAAGFPQAKNNLLSVSRVIEIDPQSMQIIWEYNAGKSNQPLYNFYSSLISHAQRLPNGNTLINEGQNDRLF</sequence>
<organism evidence="1">
    <name type="scientific">Arsenophonus endosymbiont of Trialeurodes vaporariorum</name>
    <dbReference type="NCBI Taxonomy" id="235567"/>
    <lineage>
        <taxon>Bacteria</taxon>
        <taxon>Pseudomonadati</taxon>
        <taxon>Pseudomonadota</taxon>
        <taxon>Gammaproteobacteria</taxon>
        <taxon>Enterobacterales</taxon>
        <taxon>Morganellaceae</taxon>
        <taxon>Arsenophonus</taxon>
    </lineage>
</organism>
<name>A0A3B0ML89_9GAMM</name>
<dbReference type="InterPro" id="IPR053143">
    <property type="entry name" value="Arylsulfate_ST"/>
</dbReference>
<dbReference type="InterPro" id="IPR010262">
    <property type="entry name" value="Arylsulfotransferase_bact"/>
</dbReference>
<dbReference type="PANTHER" id="PTHR35340">
    <property type="entry name" value="PQQ ENZYME REPEAT PROTEIN-RELATED"/>
    <property type="match status" value="1"/>
</dbReference>
<gene>
    <name evidence="1" type="ORF">ARTV_0887</name>
</gene>
<evidence type="ECO:0008006" key="2">
    <source>
        <dbReference type="Google" id="ProtNLM"/>
    </source>
</evidence>
<protein>
    <recommendedName>
        <fullName evidence="2">Arylsulfotransferase (ASST)</fullName>
    </recommendedName>
</protein>